<feature type="domain" description="DDE Tnp4" evidence="3">
    <location>
        <begin position="68"/>
        <end position="157"/>
    </location>
</feature>
<dbReference type="Proteomes" id="UP001164746">
    <property type="component" value="Chromosome 3"/>
</dbReference>
<proteinExistence type="predicted"/>
<gene>
    <name evidence="4" type="ORF">MAR_025423</name>
</gene>
<dbReference type="Pfam" id="PF13359">
    <property type="entry name" value="DDE_Tnp_4"/>
    <property type="match status" value="1"/>
</dbReference>
<sequence length="162" mass="18903">MAKKKYTLSMKKHRNFNARENGKILYRETFTSYNVHALIHIADDVEHFGTSLYKISAFLLENHLHKLKKRYPSNQMQEVCDRKLQQLDTYTGWPGSVHDARVFKNSPLQDACQQLHGQYHSIGDSAFSLSRYMLVPYRDKSHLHAQPKKFNKAHSSTIVEKP</sequence>
<dbReference type="InterPro" id="IPR027806">
    <property type="entry name" value="HARBI1_dom"/>
</dbReference>
<evidence type="ECO:0000259" key="3">
    <source>
        <dbReference type="Pfam" id="PF13359"/>
    </source>
</evidence>
<dbReference type="EMBL" id="CP111014">
    <property type="protein sequence ID" value="WAR01051.1"/>
    <property type="molecule type" value="Genomic_DNA"/>
</dbReference>
<comment type="cofactor">
    <cofactor evidence="1">
        <name>a divalent metal cation</name>
        <dbReference type="ChEBI" id="CHEBI:60240"/>
    </cofactor>
</comment>
<evidence type="ECO:0000313" key="5">
    <source>
        <dbReference type="Proteomes" id="UP001164746"/>
    </source>
</evidence>
<accession>A0ABY7DXL4</accession>
<name>A0ABY7DXL4_MYAAR</name>
<keyword evidence="2" id="KW-0479">Metal-binding</keyword>
<protein>
    <submittedName>
        <fullName evidence="4">ALPL-like protein</fullName>
    </submittedName>
</protein>
<keyword evidence="5" id="KW-1185">Reference proteome</keyword>
<organism evidence="4 5">
    <name type="scientific">Mya arenaria</name>
    <name type="common">Soft-shell clam</name>
    <dbReference type="NCBI Taxonomy" id="6604"/>
    <lineage>
        <taxon>Eukaryota</taxon>
        <taxon>Metazoa</taxon>
        <taxon>Spiralia</taxon>
        <taxon>Lophotrochozoa</taxon>
        <taxon>Mollusca</taxon>
        <taxon>Bivalvia</taxon>
        <taxon>Autobranchia</taxon>
        <taxon>Heteroconchia</taxon>
        <taxon>Euheterodonta</taxon>
        <taxon>Imparidentia</taxon>
        <taxon>Neoheterodontei</taxon>
        <taxon>Myida</taxon>
        <taxon>Myoidea</taxon>
        <taxon>Myidae</taxon>
        <taxon>Mya</taxon>
    </lineage>
</organism>
<evidence type="ECO:0000256" key="2">
    <source>
        <dbReference type="ARBA" id="ARBA00022723"/>
    </source>
</evidence>
<evidence type="ECO:0000256" key="1">
    <source>
        <dbReference type="ARBA" id="ARBA00001968"/>
    </source>
</evidence>
<evidence type="ECO:0000313" key="4">
    <source>
        <dbReference type="EMBL" id="WAR01051.1"/>
    </source>
</evidence>
<reference evidence="4" key="1">
    <citation type="submission" date="2022-11" db="EMBL/GenBank/DDBJ databases">
        <title>Centuries of genome instability and evolution in soft-shell clam transmissible cancer (bioRxiv).</title>
        <authorList>
            <person name="Hart S.F.M."/>
            <person name="Yonemitsu M.A."/>
            <person name="Giersch R.M."/>
            <person name="Beal B.F."/>
            <person name="Arriagada G."/>
            <person name="Davis B.W."/>
            <person name="Ostrander E.A."/>
            <person name="Goff S.P."/>
            <person name="Metzger M.J."/>
        </authorList>
    </citation>
    <scope>NUCLEOTIDE SEQUENCE</scope>
    <source>
        <strain evidence="4">MELC-2E11</strain>
        <tissue evidence="4">Siphon/mantle</tissue>
    </source>
</reference>